<evidence type="ECO:0000313" key="3">
    <source>
        <dbReference type="Proteomes" id="UP001432027"/>
    </source>
</evidence>
<dbReference type="PANTHER" id="PTHR11238">
    <property type="entry name" value="PROMININ ISOFORM D-RELATED"/>
    <property type="match status" value="1"/>
</dbReference>
<keyword evidence="1" id="KW-1133">Transmembrane helix</keyword>
<evidence type="ECO:0000313" key="2">
    <source>
        <dbReference type="EMBL" id="GMS96795.1"/>
    </source>
</evidence>
<sequence>NFEGSLIKEFAFSMGGVVFLVVVSILLILLFCAAPVAFCVFSCTFKKKCKPKSNAIVTYSGLGCTSIAILTISLSILFCYLSITSLKIADVGLAVKPLPGLAECFVQQLKQEVSAEAQKLTRTLITSVDEMPTQLAEKIWEIPKLQAVMKIDIDGKEKEIGGFAGEIGDLSTKLNTVRSQILPYHNEYLIYLITTLDNHQLNQPGPSGISILDGPLSKLRDTQSKVDFIQRELNINGPIIQKLQDVSDERDKTTKSTIETKIREKTEESRYKISNVAKDVDKKINSGFNSDGIKKEISKITDKVESYVDKAKDYKSYLYAVMLVLFPCVLALVSAIWSCCQATKFVQKKKAKPIEKGSLLIPLAIGLALAFLPLLASTGFMSSAAVVNVVCSTVFKDDSFRMRSMATRLTSTSPNHL</sequence>
<dbReference type="Proteomes" id="UP001432027">
    <property type="component" value="Unassembled WGS sequence"/>
</dbReference>
<feature type="transmembrane region" description="Helical" evidence="1">
    <location>
        <begin position="359"/>
        <end position="381"/>
    </location>
</feature>
<keyword evidence="1" id="KW-0812">Transmembrane</keyword>
<comment type="caution">
    <text evidence="2">The sequence shown here is derived from an EMBL/GenBank/DDBJ whole genome shotgun (WGS) entry which is preliminary data.</text>
</comment>
<dbReference type="AlphaFoldDB" id="A0AAV5TR84"/>
<proteinExistence type="predicted"/>
<organism evidence="2 3">
    <name type="scientific">Pristionchus entomophagus</name>
    <dbReference type="NCBI Taxonomy" id="358040"/>
    <lineage>
        <taxon>Eukaryota</taxon>
        <taxon>Metazoa</taxon>
        <taxon>Ecdysozoa</taxon>
        <taxon>Nematoda</taxon>
        <taxon>Chromadorea</taxon>
        <taxon>Rhabditida</taxon>
        <taxon>Rhabditina</taxon>
        <taxon>Diplogasteromorpha</taxon>
        <taxon>Diplogasteroidea</taxon>
        <taxon>Neodiplogasteridae</taxon>
        <taxon>Pristionchus</taxon>
    </lineage>
</organism>
<keyword evidence="1" id="KW-0472">Membrane</keyword>
<keyword evidence="3" id="KW-1185">Reference proteome</keyword>
<dbReference type="EMBL" id="BTSX01000004">
    <property type="protein sequence ID" value="GMS96795.1"/>
    <property type="molecule type" value="Genomic_DNA"/>
</dbReference>
<evidence type="ECO:0000256" key="1">
    <source>
        <dbReference type="SAM" id="Phobius"/>
    </source>
</evidence>
<feature type="transmembrane region" description="Helical" evidence="1">
    <location>
        <begin position="317"/>
        <end position="338"/>
    </location>
</feature>
<name>A0AAV5TR84_9BILA</name>
<reference evidence="2" key="1">
    <citation type="submission" date="2023-10" db="EMBL/GenBank/DDBJ databases">
        <title>Genome assembly of Pristionchus species.</title>
        <authorList>
            <person name="Yoshida K."/>
            <person name="Sommer R.J."/>
        </authorList>
    </citation>
    <scope>NUCLEOTIDE SEQUENCE</scope>
    <source>
        <strain evidence="2">RS0144</strain>
    </source>
</reference>
<feature type="transmembrane region" description="Helical" evidence="1">
    <location>
        <begin position="12"/>
        <end position="45"/>
    </location>
</feature>
<feature type="non-terminal residue" evidence="2">
    <location>
        <position position="1"/>
    </location>
</feature>
<protein>
    <submittedName>
        <fullName evidence="2">Uncharacterized protein</fullName>
    </submittedName>
</protein>
<feature type="transmembrane region" description="Helical" evidence="1">
    <location>
        <begin position="57"/>
        <end position="83"/>
    </location>
</feature>
<accession>A0AAV5TR84</accession>
<gene>
    <name evidence="2" type="ORF">PENTCL1PPCAC_18970</name>
</gene>
<dbReference type="PANTHER" id="PTHR11238:SF9">
    <property type="entry name" value="PROMININ, ISOFORM D"/>
    <property type="match status" value="1"/>
</dbReference>